<dbReference type="InterPro" id="IPR002575">
    <property type="entry name" value="Aminoglycoside_PTrfase"/>
</dbReference>
<evidence type="ECO:0000313" key="3">
    <source>
        <dbReference type="Proteomes" id="UP000002971"/>
    </source>
</evidence>
<dbReference type="GO" id="GO:0016301">
    <property type="term" value="F:kinase activity"/>
    <property type="evidence" value="ECO:0007669"/>
    <property type="project" value="UniProtKB-KW"/>
</dbReference>
<organism evidence="2 3">
    <name type="scientific">Ligilactobacillus ruminis SPM0211</name>
    <dbReference type="NCBI Taxonomy" id="1040964"/>
    <lineage>
        <taxon>Bacteria</taxon>
        <taxon>Bacillati</taxon>
        <taxon>Bacillota</taxon>
        <taxon>Bacilli</taxon>
        <taxon>Lactobacillales</taxon>
        <taxon>Lactobacillaceae</taxon>
        <taxon>Ligilactobacillus</taxon>
    </lineage>
</organism>
<dbReference type="Proteomes" id="UP000002971">
    <property type="component" value="Unassembled WGS sequence"/>
</dbReference>
<keyword evidence="2" id="KW-0418">Kinase</keyword>
<dbReference type="CDD" id="cd05151">
    <property type="entry name" value="ChoK-like"/>
    <property type="match status" value="1"/>
</dbReference>
<dbReference type="EMBL" id="AFOJ01000005">
    <property type="protein sequence ID" value="EGM51670.1"/>
    <property type="molecule type" value="Genomic_DNA"/>
</dbReference>
<sequence>MRVGDEINRIICETLKAKPGDIRDVHVLKDGMTNESFMFTAGNSRYIMRIPGVGTDSLINREYEYENYAALAKTGIDDEPLYLDPKNGYKLTKYIEGSHNCNAHDFSEVGLCMNMLRKFHSSGLKVDHEFNLFDQIEFYESLRGSYSVYDDYQETKRRVLGLKEYIDACPKQRTLCHIDAVCDNFLVGEDGIRLIDWEYAVMQDPHVDVAMFAIYAMYDRENVDRLIDAYFDGKCPDETRIKIYCYIAVCGLLWSNWCEYKHGFRHICGRTVSLCGRVQFDC</sequence>
<name>F7R055_9LACO</name>
<accession>F7R055</accession>
<reference evidence="2 3" key="1">
    <citation type="journal article" date="2011" name="J. Bacteriol.">
        <title>Genome Sequence of Lactobacillus ruminis SPM0211, Isolated from a Fecal Sample from a Healthy Korean.</title>
        <authorList>
            <person name="Lee S."/>
            <person name="Cho Y.J."/>
            <person name="Lee A.H."/>
            <person name="Chun J."/>
            <person name="Ha N.J."/>
            <person name="Ko G."/>
        </authorList>
    </citation>
    <scope>NUCLEOTIDE SEQUENCE [LARGE SCALE GENOMIC DNA]</scope>
    <source>
        <strain evidence="2 3">SPM0211</strain>
    </source>
</reference>
<dbReference type="InterPro" id="IPR052077">
    <property type="entry name" value="CcrZ_PhaseVar_Mediator"/>
</dbReference>
<dbReference type="PANTHER" id="PTHR40086:SF1">
    <property type="entry name" value="CELL CYCLE REGULATOR CCRZ"/>
    <property type="match status" value="1"/>
</dbReference>
<evidence type="ECO:0000313" key="2">
    <source>
        <dbReference type="EMBL" id="EGM51670.1"/>
    </source>
</evidence>
<proteinExistence type="predicted"/>
<protein>
    <submittedName>
        <fullName evidence="2">CTP:phosphocholine cytidylyltransferase/choline kinase</fullName>
    </submittedName>
</protein>
<dbReference type="PANTHER" id="PTHR40086">
    <property type="entry name" value="PHOSPHOTRANSFERASE YTMP-RELATED"/>
    <property type="match status" value="1"/>
</dbReference>
<dbReference type="Pfam" id="PF01636">
    <property type="entry name" value="APH"/>
    <property type="match status" value="1"/>
</dbReference>
<evidence type="ECO:0000259" key="1">
    <source>
        <dbReference type="Pfam" id="PF01636"/>
    </source>
</evidence>
<keyword evidence="2" id="KW-0548">Nucleotidyltransferase</keyword>
<dbReference type="Gene3D" id="3.30.200.20">
    <property type="entry name" value="Phosphorylase Kinase, domain 1"/>
    <property type="match status" value="1"/>
</dbReference>
<dbReference type="Gene3D" id="3.90.1200.10">
    <property type="match status" value="1"/>
</dbReference>
<dbReference type="SUPFAM" id="SSF56112">
    <property type="entry name" value="Protein kinase-like (PK-like)"/>
    <property type="match status" value="1"/>
</dbReference>
<comment type="caution">
    <text evidence="2">The sequence shown here is derived from an EMBL/GenBank/DDBJ whole genome shotgun (WGS) entry which is preliminary data.</text>
</comment>
<dbReference type="AlphaFoldDB" id="F7R055"/>
<keyword evidence="2" id="KW-0808">Transferase</keyword>
<dbReference type="InterPro" id="IPR011009">
    <property type="entry name" value="Kinase-like_dom_sf"/>
</dbReference>
<gene>
    <name evidence="2" type="ORF">LRU_01184</name>
</gene>
<dbReference type="GO" id="GO:0016779">
    <property type="term" value="F:nucleotidyltransferase activity"/>
    <property type="evidence" value="ECO:0007669"/>
    <property type="project" value="UniProtKB-KW"/>
</dbReference>
<feature type="domain" description="Aminoglycoside phosphotransferase" evidence="1">
    <location>
        <begin position="26"/>
        <end position="242"/>
    </location>
</feature>